<reference evidence="1 2" key="1">
    <citation type="submission" date="2017-03" db="EMBL/GenBank/DDBJ databases">
        <title>Sulfur activation and transportation mechanism of thermophilic Archaea Acidianus manzaensis YN-25.</title>
        <authorList>
            <person name="Ma Y."/>
            <person name="Yang Y."/>
            <person name="Xia J."/>
        </authorList>
    </citation>
    <scope>NUCLEOTIDE SEQUENCE [LARGE SCALE GENOMIC DNA]</scope>
    <source>
        <strain evidence="1 2">YN-25</strain>
    </source>
</reference>
<dbReference type="KEGG" id="aman:B6F84_11505"/>
<organism evidence="1 2">
    <name type="scientific">Acidianus manzaensis</name>
    <dbReference type="NCBI Taxonomy" id="282676"/>
    <lineage>
        <taxon>Archaea</taxon>
        <taxon>Thermoproteota</taxon>
        <taxon>Thermoprotei</taxon>
        <taxon>Sulfolobales</taxon>
        <taxon>Sulfolobaceae</taxon>
        <taxon>Acidianus</taxon>
    </lineage>
</organism>
<evidence type="ECO:0000313" key="2">
    <source>
        <dbReference type="Proteomes" id="UP000193404"/>
    </source>
</evidence>
<keyword evidence="2" id="KW-1185">Reference proteome</keyword>
<dbReference type="Proteomes" id="UP000193404">
    <property type="component" value="Chromosome"/>
</dbReference>
<evidence type="ECO:0000313" key="1">
    <source>
        <dbReference type="EMBL" id="ARM76582.1"/>
    </source>
</evidence>
<accession>A0A1W6K297</accession>
<dbReference type="EMBL" id="CP020477">
    <property type="protein sequence ID" value="ARM76582.1"/>
    <property type="molecule type" value="Genomic_DNA"/>
</dbReference>
<dbReference type="RefSeq" id="WP_148692373.1">
    <property type="nucleotide sequence ID" value="NZ_CP020477.1"/>
</dbReference>
<proteinExistence type="predicted"/>
<dbReference type="GeneID" id="41591560"/>
<name>A0A1W6K297_9CREN</name>
<protein>
    <submittedName>
        <fullName evidence="1">Uncharacterized protein</fullName>
    </submittedName>
</protein>
<sequence>MPYVEGNFCLPYEVNSINLGDIVVVKPSTIKSNGKLQVLPPLSLISDNCNRLLDSIFWVDGVKVKGKEDIKFYEGEIEVTSKINVLSPEFIPGYSLQKLLNNVTLKVHQNNYGVPILSIEDYPLVAVKNNQIIVNTKDYQILFKLLGYTVYYYISSEYSDEI</sequence>
<gene>
    <name evidence="1" type="ORF">B6F84_11505</name>
</gene>
<dbReference type="AlphaFoldDB" id="A0A1W6K297"/>
<dbReference type="OrthoDB" id="43036at2157"/>